<comment type="similarity">
    <text evidence="2 6">Belongs to the DP1 family.</text>
</comment>
<evidence type="ECO:0000256" key="4">
    <source>
        <dbReference type="ARBA" id="ARBA00022989"/>
    </source>
</evidence>
<dbReference type="PANTHER" id="PTHR12300">
    <property type="entry name" value="HVA22-LIKE PROTEINS"/>
    <property type="match status" value="1"/>
</dbReference>
<feature type="transmembrane region" description="Helical" evidence="6">
    <location>
        <begin position="144"/>
        <end position="164"/>
    </location>
</feature>
<evidence type="ECO:0000256" key="6">
    <source>
        <dbReference type="RuleBase" id="RU362006"/>
    </source>
</evidence>
<organism evidence="8 9">
    <name type="scientific">Ascaris lumbricoides</name>
    <name type="common">Giant roundworm</name>
    <dbReference type="NCBI Taxonomy" id="6252"/>
    <lineage>
        <taxon>Eukaryota</taxon>
        <taxon>Metazoa</taxon>
        <taxon>Ecdysozoa</taxon>
        <taxon>Nematoda</taxon>
        <taxon>Chromadorea</taxon>
        <taxon>Rhabditida</taxon>
        <taxon>Spirurina</taxon>
        <taxon>Ascaridomorpha</taxon>
        <taxon>Ascaridoidea</taxon>
        <taxon>Ascarididae</taxon>
        <taxon>Ascaris</taxon>
    </lineage>
</organism>
<dbReference type="Proteomes" id="UP000036681">
    <property type="component" value="Unplaced"/>
</dbReference>
<keyword evidence="8" id="KW-1185">Reference proteome</keyword>
<evidence type="ECO:0000256" key="3">
    <source>
        <dbReference type="ARBA" id="ARBA00022692"/>
    </source>
</evidence>
<evidence type="ECO:0000256" key="2">
    <source>
        <dbReference type="ARBA" id="ARBA00008573"/>
    </source>
</evidence>
<comment type="subcellular location">
    <subcellularLocation>
        <location evidence="1 6">Membrane</location>
        <topology evidence="1 6">Multi-pass membrane protein</topology>
    </subcellularLocation>
</comment>
<feature type="chain" id="PRO_5005657047" description="Receptor expression-enhancing protein" evidence="7">
    <location>
        <begin position="17"/>
        <end position="233"/>
    </location>
</feature>
<reference evidence="9" key="1">
    <citation type="submission" date="2017-02" db="UniProtKB">
        <authorList>
            <consortium name="WormBaseParasite"/>
        </authorList>
    </citation>
    <scope>IDENTIFICATION</scope>
</reference>
<dbReference type="AlphaFoldDB" id="A0A0M3I7M1"/>
<sequence>MLPALTMLLYSSVFLAGGCVDSHLDHLINLWNKMSEVEVQPSLVKGPGGLYTLKDGTITSIADIQPQLLGFLYNIKNERLSDDLKQIERHTGIYREQLAYGIIGIIVIYLMVGAEAGLLCNLIGFLYPAIASCIAMEMDSRYDVFLWLLYWMCYGMLSIVDFYAETIMDVLPVYWLFKASFLLYLMLPQTNAIHNIYVAMIIPTIAAIEDFIMNYDIDANKRRRNSTDDDVDV</sequence>
<feature type="transmembrane region" description="Helical" evidence="6">
    <location>
        <begin position="193"/>
        <end position="215"/>
    </location>
</feature>
<keyword evidence="7" id="KW-0732">Signal</keyword>
<evidence type="ECO:0000313" key="8">
    <source>
        <dbReference type="Proteomes" id="UP000036681"/>
    </source>
</evidence>
<dbReference type="WBParaSite" id="ALUE_0001320601-mRNA-1">
    <property type="protein sequence ID" value="ALUE_0001320601-mRNA-1"/>
    <property type="gene ID" value="ALUE_0001320601"/>
</dbReference>
<feature type="signal peptide" evidence="7">
    <location>
        <begin position="1"/>
        <end position="16"/>
    </location>
</feature>
<evidence type="ECO:0000256" key="5">
    <source>
        <dbReference type="ARBA" id="ARBA00023136"/>
    </source>
</evidence>
<evidence type="ECO:0000256" key="1">
    <source>
        <dbReference type="ARBA" id="ARBA00004141"/>
    </source>
</evidence>
<dbReference type="InterPro" id="IPR004345">
    <property type="entry name" value="TB2_DP1_HVA22"/>
</dbReference>
<dbReference type="GO" id="GO:0016020">
    <property type="term" value="C:membrane"/>
    <property type="evidence" value="ECO:0007669"/>
    <property type="project" value="UniProtKB-SubCell"/>
</dbReference>
<accession>A0A0M3I7M1</accession>
<protein>
    <recommendedName>
        <fullName evidence="6">Receptor expression-enhancing protein</fullName>
    </recommendedName>
</protein>
<feature type="transmembrane region" description="Helical" evidence="6">
    <location>
        <begin position="98"/>
        <end position="124"/>
    </location>
</feature>
<name>A0A0M3I7M1_ASCLU</name>
<evidence type="ECO:0000256" key="7">
    <source>
        <dbReference type="SAM" id="SignalP"/>
    </source>
</evidence>
<proteinExistence type="inferred from homology"/>
<keyword evidence="5 6" id="KW-0472">Membrane</keyword>
<dbReference type="PANTHER" id="PTHR12300:SF161">
    <property type="entry name" value="RECEPTOR EXPRESSION-ENHANCING PROTEIN"/>
    <property type="match status" value="1"/>
</dbReference>
<keyword evidence="4 6" id="KW-1133">Transmembrane helix</keyword>
<keyword evidence="3 6" id="KW-0812">Transmembrane</keyword>
<dbReference type="Pfam" id="PF03134">
    <property type="entry name" value="TB2_DP1_HVA22"/>
    <property type="match status" value="1"/>
</dbReference>
<evidence type="ECO:0000313" key="9">
    <source>
        <dbReference type="WBParaSite" id="ALUE_0001320601-mRNA-1"/>
    </source>
</evidence>